<dbReference type="Pfam" id="PF09859">
    <property type="entry name" value="Oxygenase-NA"/>
    <property type="match status" value="1"/>
</dbReference>
<evidence type="ECO:0000313" key="4">
    <source>
        <dbReference type="Proteomes" id="UP000594800"/>
    </source>
</evidence>
<name>A0A7S9LW73_9RHOB</name>
<dbReference type="GO" id="GO:0046872">
    <property type="term" value="F:metal ion binding"/>
    <property type="evidence" value="ECO:0007669"/>
    <property type="project" value="UniProtKB-KW"/>
</dbReference>
<dbReference type="PROSITE" id="PS51471">
    <property type="entry name" value="FE2OG_OXY"/>
    <property type="match status" value="1"/>
</dbReference>
<evidence type="ECO:0000259" key="2">
    <source>
        <dbReference type="PROSITE" id="PS51471"/>
    </source>
</evidence>
<keyword evidence="1" id="KW-0408">Iron</keyword>
<comment type="similarity">
    <text evidence="1">Belongs to the iron/ascorbate-dependent oxidoreductase family.</text>
</comment>
<keyword evidence="4" id="KW-1185">Reference proteome</keyword>
<organism evidence="3 4">
    <name type="scientific">Pontivivens ytuae</name>
    <dbReference type="NCBI Taxonomy" id="2789856"/>
    <lineage>
        <taxon>Bacteria</taxon>
        <taxon>Pseudomonadati</taxon>
        <taxon>Pseudomonadota</taxon>
        <taxon>Alphaproteobacteria</taxon>
        <taxon>Rhodobacterales</taxon>
        <taxon>Paracoccaceae</taxon>
        <taxon>Pontivivens</taxon>
    </lineage>
</organism>
<accession>A0A7S9LW73</accession>
<dbReference type="InterPro" id="IPR005123">
    <property type="entry name" value="Oxoglu/Fe-dep_dioxygenase_dom"/>
</dbReference>
<keyword evidence="1" id="KW-0479">Metal-binding</keyword>
<reference evidence="3 4" key="1">
    <citation type="submission" date="2020-11" db="EMBL/GenBank/DDBJ databases">
        <title>Description of Pontivivens ytuae sp. nov. isolated from deep sea sediment of Mariana Trench.</title>
        <authorList>
            <person name="Wang Z."/>
            <person name="Sun Q.-L."/>
            <person name="Xu X.-D."/>
            <person name="Tang Y.-Z."/>
            <person name="Zhang J."/>
        </authorList>
    </citation>
    <scope>NUCLEOTIDE SEQUENCE [LARGE SCALE GENOMIC DNA]</scope>
    <source>
        <strain evidence="3 4">MT2928</strain>
    </source>
</reference>
<dbReference type="RefSeq" id="WP_196105137.1">
    <property type="nucleotide sequence ID" value="NZ_CP064942.1"/>
</dbReference>
<dbReference type="AlphaFoldDB" id="A0A7S9LW73"/>
<feature type="domain" description="Fe2OG dioxygenase" evidence="2">
    <location>
        <begin position="119"/>
        <end position="231"/>
    </location>
</feature>
<protein>
    <submittedName>
        <fullName evidence="3">2OG-Fe(II) oxygenase</fullName>
    </submittedName>
</protein>
<keyword evidence="1" id="KW-0560">Oxidoreductase</keyword>
<sequence length="232" mass="26549">MPFETTSPDWNAVRDDLDAFGYADLGRLIEDADADRLIADYNREDLYRSHIQMKRHGFGQGEYKYFADPLPDLIANLRQALYPALARIANEWEEQLGTDRRWPDTHAELVERCAAAGQHRPTPLILRYGPGDYNCLHQDIYGDLTFPLQVVILLDEPTAFEGGEFVLTEQRPRMQSRAEVVPLKRGHGVVFPVNERPRQGTRGSYRVKQRHGVSRVRAGQRHTLGIIFHNAT</sequence>
<dbReference type="KEGG" id="poz:I0K15_09190"/>
<dbReference type="InterPro" id="IPR018655">
    <property type="entry name" value="DUF2086"/>
</dbReference>
<proteinExistence type="inferred from homology"/>
<dbReference type="GO" id="GO:0016491">
    <property type="term" value="F:oxidoreductase activity"/>
    <property type="evidence" value="ECO:0007669"/>
    <property type="project" value="UniProtKB-KW"/>
</dbReference>
<evidence type="ECO:0000256" key="1">
    <source>
        <dbReference type="RuleBase" id="RU003682"/>
    </source>
</evidence>
<evidence type="ECO:0000313" key="3">
    <source>
        <dbReference type="EMBL" id="QPH55875.1"/>
    </source>
</evidence>
<dbReference type="Gene3D" id="2.60.120.620">
    <property type="entry name" value="q2cbj1_9rhob like domain"/>
    <property type="match status" value="1"/>
</dbReference>
<gene>
    <name evidence="3" type="ORF">I0K15_09190</name>
</gene>
<dbReference type="Proteomes" id="UP000594800">
    <property type="component" value="Chromosome"/>
</dbReference>
<dbReference type="EMBL" id="CP064942">
    <property type="protein sequence ID" value="QPH55875.1"/>
    <property type="molecule type" value="Genomic_DNA"/>
</dbReference>